<dbReference type="Gene3D" id="3.30.460.10">
    <property type="entry name" value="Beta Polymerase, domain 2"/>
    <property type="match status" value="1"/>
</dbReference>
<protein>
    <submittedName>
        <fullName evidence="1">Nucleotidyltransferase domain-containing protein</fullName>
    </submittedName>
</protein>
<evidence type="ECO:0000313" key="2">
    <source>
        <dbReference type="Proteomes" id="UP001516351"/>
    </source>
</evidence>
<dbReference type="SUPFAM" id="SSF81301">
    <property type="entry name" value="Nucleotidyltransferase"/>
    <property type="match status" value="1"/>
</dbReference>
<dbReference type="InterPro" id="IPR043519">
    <property type="entry name" value="NT_sf"/>
</dbReference>
<keyword evidence="2" id="KW-1185">Reference proteome</keyword>
<dbReference type="CDD" id="cd05403">
    <property type="entry name" value="NT_KNTase_like"/>
    <property type="match status" value="1"/>
</dbReference>
<dbReference type="Proteomes" id="UP001516351">
    <property type="component" value="Unassembled WGS sequence"/>
</dbReference>
<gene>
    <name evidence="1" type="ORF">HW542_05605</name>
</gene>
<organism evidence="1 2">
    <name type="scientific">Asaia spathodeae</name>
    <dbReference type="NCBI Taxonomy" id="657016"/>
    <lineage>
        <taxon>Bacteria</taxon>
        <taxon>Pseudomonadati</taxon>
        <taxon>Pseudomonadota</taxon>
        <taxon>Alphaproteobacteria</taxon>
        <taxon>Acetobacterales</taxon>
        <taxon>Acetobacteraceae</taxon>
        <taxon>Asaia</taxon>
    </lineage>
</organism>
<reference evidence="1 2" key="1">
    <citation type="submission" date="2020-06" db="EMBL/GenBank/DDBJ databases">
        <title>Synonyms of Asaia species.</title>
        <authorList>
            <person name="Sombolestani A."/>
        </authorList>
    </citation>
    <scope>NUCLEOTIDE SEQUENCE [LARGE SCALE GENOMIC DNA]</scope>
    <source>
        <strain evidence="1 2">LMG 27047</strain>
    </source>
</reference>
<proteinExistence type="predicted"/>
<evidence type="ECO:0000313" key="1">
    <source>
        <dbReference type="EMBL" id="NVN46282.1"/>
    </source>
</evidence>
<name>A0ABX2P306_9PROT</name>
<comment type="caution">
    <text evidence="1">The sequence shown here is derived from an EMBL/GenBank/DDBJ whole genome shotgun (WGS) entry which is preliminary data.</text>
</comment>
<sequence length="466" mass="53624">MTSARKSISINTTRQLWTQCGGFCQNPSCNKPLFREVEGSSVSIANVAHIIGHGGSGPRSDHELAEHIDRDGLANLIMLCLECHKVVDELESRFSVEKMQAWKKAHAGKIVSLFSIPDIRDERELLIEVNDLLEENAALFRECGPYSENVLGGSGGDGLIIWKKRCLDTILPNNQKIIELIDRNKRNFKYPWELYRRMLEYKIHADAFQDNCLTDQKINDYKLFPRSFDYYVKIQLGIDSENPQVAEKQELEFRYNTVQTFIERFLNTHSAIQSLQELNRGTMLVSLCDGRKLKVFVTNTYFFTNYTLERVLEVDPAVDAIICASPAGKYTEEAKKQCIDMNVGLFMLGEFMGAINYSGNRYLNYLTRYDREKRKDDLRQLTRGAAPPSGTRVFVFGSFMRRKHYNDIDILIVYQEPADSSGLELFRSNIERMIRNRFGNSDLTIASEREFSTLSFDHDNLLQLYP</sequence>
<accession>A0ABX2P306</accession>
<dbReference type="EMBL" id="JABXXV010000002">
    <property type="protein sequence ID" value="NVN46282.1"/>
    <property type="molecule type" value="Genomic_DNA"/>
</dbReference>